<reference evidence="3" key="1">
    <citation type="submission" date="2013-08" db="EMBL/GenBank/DDBJ databases">
        <authorList>
            <person name="Mendez C."/>
            <person name="Richter M."/>
            <person name="Ferrer M."/>
            <person name="Sanchez J."/>
        </authorList>
    </citation>
    <scope>NUCLEOTIDE SEQUENCE</scope>
</reference>
<evidence type="ECO:0000256" key="1">
    <source>
        <dbReference type="ARBA" id="ARBA00023235"/>
    </source>
</evidence>
<keyword evidence="1 3" id="KW-0413">Isomerase</keyword>
<evidence type="ECO:0000259" key="2">
    <source>
        <dbReference type="PROSITE" id="PS52039"/>
    </source>
</evidence>
<dbReference type="Gene3D" id="1.10.460.10">
    <property type="entry name" value="Topoisomerase I, domain 2"/>
    <property type="match status" value="1"/>
</dbReference>
<proteinExistence type="predicted"/>
<dbReference type="InterPro" id="IPR013824">
    <property type="entry name" value="Topo_IA_cen_sub1"/>
</dbReference>
<dbReference type="EMBL" id="AUZX01007857">
    <property type="protein sequence ID" value="EQD57975.1"/>
    <property type="molecule type" value="Genomic_DNA"/>
</dbReference>
<evidence type="ECO:0000313" key="3">
    <source>
        <dbReference type="EMBL" id="EQD57975.1"/>
    </source>
</evidence>
<feature type="non-terminal residue" evidence="3">
    <location>
        <position position="121"/>
    </location>
</feature>
<sequence>MIETLIKRDYAKRINKEIHPMQRGIDLIEMVRRVAPEIADPGTTALQEDSLVDIAASRTTMADFMAGQIRTVQQLTGILLKGKLIDKEILPSECPVCGGVRCIKLTSKAGKPYHRCPDCNA</sequence>
<dbReference type="SUPFAM" id="SSF56712">
    <property type="entry name" value="Prokaryotic type I DNA topoisomerase"/>
    <property type="match status" value="1"/>
</dbReference>
<dbReference type="AlphaFoldDB" id="T1BVM8"/>
<name>T1BVM8_9ZZZZ</name>
<dbReference type="GO" id="GO:0003677">
    <property type="term" value="F:DNA binding"/>
    <property type="evidence" value="ECO:0007669"/>
    <property type="project" value="InterPro"/>
</dbReference>
<protein>
    <submittedName>
        <fullName evidence="3">DNA topoisomerase III</fullName>
    </submittedName>
</protein>
<feature type="domain" description="Topo IA-type catalytic" evidence="2">
    <location>
        <begin position="1"/>
        <end position="76"/>
    </location>
</feature>
<accession>T1BVM8</accession>
<dbReference type="GO" id="GO:0006265">
    <property type="term" value="P:DNA topological change"/>
    <property type="evidence" value="ECO:0007669"/>
    <property type="project" value="InterPro"/>
</dbReference>
<comment type="caution">
    <text evidence="3">The sequence shown here is derived from an EMBL/GenBank/DDBJ whole genome shotgun (WGS) entry which is preliminary data.</text>
</comment>
<dbReference type="GO" id="GO:0003916">
    <property type="term" value="F:DNA topoisomerase activity"/>
    <property type="evidence" value="ECO:0007669"/>
    <property type="project" value="InterPro"/>
</dbReference>
<dbReference type="InterPro" id="IPR013497">
    <property type="entry name" value="Topo_IA_cen"/>
</dbReference>
<gene>
    <name evidence="3" type="ORF">B1A_11020</name>
</gene>
<dbReference type="InterPro" id="IPR023405">
    <property type="entry name" value="Topo_IA_core_domain"/>
</dbReference>
<reference evidence="3" key="2">
    <citation type="journal article" date="2014" name="ISME J.">
        <title>Microbial stratification in low pH oxic and suboxic macroscopic growths along an acid mine drainage.</title>
        <authorList>
            <person name="Mendez-Garcia C."/>
            <person name="Mesa V."/>
            <person name="Sprenger R.R."/>
            <person name="Richter M."/>
            <person name="Diez M.S."/>
            <person name="Solano J."/>
            <person name="Bargiela R."/>
            <person name="Golyshina O.V."/>
            <person name="Manteca A."/>
            <person name="Ramos J.L."/>
            <person name="Gallego J.R."/>
            <person name="Llorente I."/>
            <person name="Martins Dos Santos V.A."/>
            <person name="Jensen O.N."/>
            <person name="Pelaez A.I."/>
            <person name="Sanchez J."/>
            <person name="Ferrer M."/>
        </authorList>
    </citation>
    <scope>NUCLEOTIDE SEQUENCE</scope>
</reference>
<dbReference type="PROSITE" id="PS52039">
    <property type="entry name" value="TOPO_IA_2"/>
    <property type="match status" value="1"/>
</dbReference>
<organism evidence="3">
    <name type="scientific">mine drainage metagenome</name>
    <dbReference type="NCBI Taxonomy" id="410659"/>
    <lineage>
        <taxon>unclassified sequences</taxon>
        <taxon>metagenomes</taxon>
        <taxon>ecological metagenomes</taxon>
    </lineage>
</organism>
<dbReference type="Pfam" id="PF01131">
    <property type="entry name" value="Topoisom_bac"/>
    <property type="match status" value="1"/>
</dbReference>